<dbReference type="OrthoDB" id="5897644at2759"/>
<dbReference type="WormBase" id="F17B5.9">
    <property type="protein sequence ID" value="CE42723"/>
    <property type="gene ID" value="WBGene00077766"/>
    <property type="gene designation" value="rgba-1"/>
</dbReference>
<feature type="signal peptide" evidence="1">
    <location>
        <begin position="1"/>
        <end position="22"/>
    </location>
</feature>
<reference evidence="2 3" key="1">
    <citation type="journal article" date="1998" name="Science">
        <title>Genome sequence of the nematode C. elegans: a platform for investigating biology.</title>
        <authorList>
            <consortium name="The C. elegans sequencing consortium"/>
            <person name="Sulson J.E."/>
            <person name="Waterston R."/>
        </authorList>
    </citation>
    <scope>NUCLEOTIDE SEQUENCE [LARGE SCALE GENOMIC DNA]</scope>
    <source>
        <strain evidence="2 3">Bristol N2</strain>
    </source>
</reference>
<dbReference type="KEGG" id="cel:CELE_F17B5.9"/>
<keyword evidence="1" id="KW-0732">Signal</keyword>
<dbReference type="RefSeq" id="NP_001129766.1">
    <property type="nucleotide sequence ID" value="NM_001136294.1"/>
</dbReference>
<dbReference type="PaxDb" id="6239-F17B5.9"/>
<accession>B3WFX1</accession>
<proteinExistence type="predicted"/>
<dbReference type="AGR" id="WB:WBGene00077766"/>
<dbReference type="CTD" id="7040131"/>
<dbReference type="Bgee" id="WBGene00077766">
    <property type="expression patterns" value="Expressed in larva and 1 other cell type or tissue"/>
</dbReference>
<dbReference type="AlphaFoldDB" id="B3WFX1"/>
<sequence length="106" mass="12066">MFGHSTSFCLLALFVLSMTVNCKDPWYDWKVGKGLNGRSSFMGYQFDSPLERNAIKGYRYLSTRGRVTDCNSNCRYYYNANSGYCAPSRSNDCSTYCGCGFVCRCR</sequence>
<dbReference type="STRING" id="6239.F17B5.9.1"/>
<protein>
    <submittedName>
        <fullName evidence="2">Defensin-like protein</fullName>
    </submittedName>
</protein>
<keyword evidence="3" id="KW-1185">Reference proteome</keyword>
<dbReference type="GeneID" id="7040131"/>
<dbReference type="OMA" id="NANSGYC"/>
<gene>
    <name evidence="2 4" type="primary">rgba-1</name>
    <name evidence="2" type="ORF">CELE_F17B5.9</name>
    <name evidence="4" type="ORF">F17B5.9</name>
</gene>
<evidence type="ECO:0000313" key="2">
    <source>
        <dbReference type="EMBL" id="CAQ76471.1"/>
    </source>
</evidence>
<dbReference type="HOGENOM" id="CLU_2225561_0_0_1"/>
<dbReference type="InParanoid" id="B3WFX1"/>
<evidence type="ECO:0000313" key="3">
    <source>
        <dbReference type="Proteomes" id="UP000001940"/>
    </source>
</evidence>
<evidence type="ECO:0000313" key="4">
    <source>
        <dbReference type="WormBase" id="F17B5.9"/>
    </source>
</evidence>
<evidence type="ECO:0000256" key="1">
    <source>
        <dbReference type="SAM" id="SignalP"/>
    </source>
</evidence>
<organism evidence="2 3">
    <name type="scientific">Caenorhabditis elegans</name>
    <dbReference type="NCBI Taxonomy" id="6239"/>
    <lineage>
        <taxon>Eukaryota</taxon>
        <taxon>Metazoa</taxon>
        <taxon>Ecdysozoa</taxon>
        <taxon>Nematoda</taxon>
        <taxon>Chromadorea</taxon>
        <taxon>Rhabditida</taxon>
        <taxon>Rhabditina</taxon>
        <taxon>Rhabditomorpha</taxon>
        <taxon>Rhabditoidea</taxon>
        <taxon>Rhabditidae</taxon>
        <taxon>Peloderinae</taxon>
        <taxon>Caenorhabditis</taxon>
    </lineage>
</organism>
<name>B3WFX1_CAEEL</name>
<feature type="chain" id="PRO_5002798881" evidence="1">
    <location>
        <begin position="23"/>
        <end position="106"/>
    </location>
</feature>
<dbReference type="EMBL" id="BX284601">
    <property type="protein sequence ID" value="CAQ76471.1"/>
    <property type="molecule type" value="Genomic_DNA"/>
</dbReference>
<dbReference type="Proteomes" id="UP000001940">
    <property type="component" value="Chromosome I"/>
</dbReference>